<comment type="caution">
    <text evidence="1">The sequence shown here is derived from an EMBL/GenBank/DDBJ whole genome shotgun (WGS) entry which is preliminary data.</text>
</comment>
<proteinExistence type="predicted"/>
<reference evidence="1 2" key="1">
    <citation type="journal article" date="2018" name="Nat. Ecol. Evol.">
        <title>Genomic signatures of mitonuclear coevolution across populations of Tigriopus californicus.</title>
        <authorList>
            <person name="Barreto F.S."/>
            <person name="Watson E.T."/>
            <person name="Lima T.G."/>
            <person name="Willett C.S."/>
            <person name="Edmands S."/>
            <person name="Li W."/>
            <person name="Burton R.S."/>
        </authorList>
    </citation>
    <scope>NUCLEOTIDE SEQUENCE [LARGE SCALE GENOMIC DNA]</scope>
    <source>
        <strain evidence="1 2">San Diego</strain>
    </source>
</reference>
<evidence type="ECO:0000313" key="2">
    <source>
        <dbReference type="Proteomes" id="UP000318571"/>
    </source>
</evidence>
<evidence type="ECO:0000313" key="1">
    <source>
        <dbReference type="EMBL" id="TRY76949.1"/>
    </source>
</evidence>
<sequence>MQKACQGHNASLIAIKSENSFEEARALSKCSANAVAINDTQIREILPPKAVYKAQETRRFDEG</sequence>
<gene>
    <name evidence="1" type="ORF">TCAL_15911</name>
</gene>
<protein>
    <submittedName>
        <fullName evidence="1">Uncharacterized protein</fullName>
    </submittedName>
</protein>
<name>A0A553PGY3_TIGCA</name>
<keyword evidence="2" id="KW-1185">Reference proteome</keyword>
<dbReference type="EMBL" id="VCGU01000004">
    <property type="protein sequence ID" value="TRY76949.1"/>
    <property type="molecule type" value="Genomic_DNA"/>
</dbReference>
<organism evidence="1 2">
    <name type="scientific">Tigriopus californicus</name>
    <name type="common">Marine copepod</name>
    <dbReference type="NCBI Taxonomy" id="6832"/>
    <lineage>
        <taxon>Eukaryota</taxon>
        <taxon>Metazoa</taxon>
        <taxon>Ecdysozoa</taxon>
        <taxon>Arthropoda</taxon>
        <taxon>Crustacea</taxon>
        <taxon>Multicrustacea</taxon>
        <taxon>Hexanauplia</taxon>
        <taxon>Copepoda</taxon>
        <taxon>Harpacticoida</taxon>
        <taxon>Harpacticidae</taxon>
        <taxon>Tigriopus</taxon>
    </lineage>
</organism>
<feature type="non-terminal residue" evidence="1">
    <location>
        <position position="63"/>
    </location>
</feature>
<dbReference type="AlphaFoldDB" id="A0A553PGY3"/>
<accession>A0A553PGY3</accession>
<dbReference type="Proteomes" id="UP000318571">
    <property type="component" value="Chromosome 5"/>
</dbReference>